<dbReference type="RefSeq" id="WP_028789694.1">
    <property type="nucleotide sequence ID" value="NZ_JPVT01000107.1"/>
</dbReference>
<dbReference type="PANTHER" id="PTHR34989:SF1">
    <property type="entry name" value="PROTEIN HDED"/>
    <property type="match status" value="1"/>
</dbReference>
<keyword evidence="1" id="KW-1133">Transmembrane helix</keyword>
<accession>A0A091C2Q6</accession>
<evidence type="ECO:0000313" key="3">
    <source>
        <dbReference type="Proteomes" id="UP000029381"/>
    </source>
</evidence>
<gene>
    <name evidence="2" type="ORF">TMU3MR103_1110</name>
</gene>
<dbReference type="InterPro" id="IPR005325">
    <property type="entry name" value="DUF308_memb"/>
</dbReference>
<dbReference type="GO" id="GO:0005886">
    <property type="term" value="C:plasma membrane"/>
    <property type="evidence" value="ECO:0007669"/>
    <property type="project" value="TreeGrafter"/>
</dbReference>
<keyword evidence="1" id="KW-0812">Transmembrane</keyword>
<evidence type="ECO:0000313" key="2">
    <source>
        <dbReference type="EMBL" id="KFN91234.1"/>
    </source>
</evidence>
<dbReference type="EMBL" id="JPVT01000107">
    <property type="protein sequence ID" value="KFN91234.1"/>
    <property type="molecule type" value="Genomic_DNA"/>
</dbReference>
<protein>
    <submittedName>
        <fullName evidence="2">Putative membrane protein</fullName>
    </submittedName>
</protein>
<name>A0A091C2Q6_9ENTE</name>
<feature type="transmembrane region" description="Helical" evidence="1">
    <location>
        <begin position="7"/>
        <end position="26"/>
    </location>
</feature>
<dbReference type="Pfam" id="PF03729">
    <property type="entry name" value="DUF308"/>
    <property type="match status" value="2"/>
</dbReference>
<organism evidence="2 3">
    <name type="scientific">Tetragenococcus muriaticus 3MR10-3</name>
    <dbReference type="NCBI Taxonomy" id="1302648"/>
    <lineage>
        <taxon>Bacteria</taxon>
        <taxon>Bacillati</taxon>
        <taxon>Bacillota</taxon>
        <taxon>Bacilli</taxon>
        <taxon>Lactobacillales</taxon>
        <taxon>Enterococcaceae</taxon>
        <taxon>Tetragenococcus</taxon>
    </lineage>
</organism>
<reference evidence="2 3" key="1">
    <citation type="submission" date="2014-08" db="EMBL/GenBank/DDBJ databases">
        <title>Genome sequence of Tetragenococcus muriaticus.</title>
        <authorList>
            <person name="Chuea-nongthon C."/>
            <person name="Rodtong S."/>
            <person name="Yongsawatdigul J."/>
            <person name="Steele J.L."/>
            <person name="Liu X.-y."/>
            <person name="Speers J."/>
            <person name="Glasner J.D."/>
            <person name="Neeno-Eckwall E.C."/>
        </authorList>
    </citation>
    <scope>NUCLEOTIDE SEQUENCE [LARGE SCALE GENOMIC DNA]</scope>
    <source>
        <strain evidence="2 3">3MR10-3</strain>
    </source>
</reference>
<keyword evidence="3" id="KW-1185">Reference proteome</keyword>
<keyword evidence="1" id="KW-0472">Membrane</keyword>
<dbReference type="AlphaFoldDB" id="A0A091C2Q6"/>
<evidence type="ECO:0000256" key="1">
    <source>
        <dbReference type="SAM" id="Phobius"/>
    </source>
</evidence>
<dbReference type="PATRIC" id="fig|1302648.3.peg.1077"/>
<feature type="transmembrane region" description="Helical" evidence="1">
    <location>
        <begin position="123"/>
        <end position="143"/>
    </location>
</feature>
<proteinExistence type="predicted"/>
<feature type="transmembrane region" description="Helical" evidence="1">
    <location>
        <begin position="91"/>
        <end position="111"/>
    </location>
</feature>
<comment type="caution">
    <text evidence="2">The sequence shown here is derived from an EMBL/GenBank/DDBJ whole genome shotgun (WGS) entry which is preliminary data.</text>
</comment>
<feature type="transmembrane region" description="Helical" evidence="1">
    <location>
        <begin position="32"/>
        <end position="54"/>
    </location>
</feature>
<feature type="transmembrane region" description="Helical" evidence="1">
    <location>
        <begin position="66"/>
        <end position="85"/>
    </location>
</feature>
<feature type="transmembrane region" description="Helical" evidence="1">
    <location>
        <begin position="149"/>
        <end position="169"/>
    </location>
</feature>
<sequence length="174" mass="19447">MDKQRSVNWSGLILGILFILISLLAFNNPQGSLSAIVFFFAVLAITNGIFSIVIRNQIKNMTGFRVTIFLILGIIELLLGIVLLFNLSAGIIAVTYVFAFWFIAGALRNLFFLDHARTFGNGHYWFTLITNLIGIVVGFMLFFDPIVSALTISFLVGLYLMLIGIFYIINSLDH</sequence>
<dbReference type="Proteomes" id="UP000029381">
    <property type="component" value="Unassembled WGS sequence"/>
</dbReference>
<dbReference type="InterPro" id="IPR052712">
    <property type="entry name" value="Acid_resist_chaperone_HdeD"/>
</dbReference>
<dbReference type="PANTHER" id="PTHR34989">
    <property type="entry name" value="PROTEIN HDED"/>
    <property type="match status" value="1"/>
</dbReference>